<dbReference type="KEGG" id="cre:CHLRE_07g313450v5"/>
<protein>
    <submittedName>
        <fullName evidence="2">Uncharacterized protein</fullName>
    </submittedName>
</protein>
<dbReference type="Gramene" id="PNW80343">
    <property type="protein sequence ID" value="PNW80343"/>
    <property type="gene ID" value="CHLRE_07g313450v5"/>
</dbReference>
<evidence type="ECO:0000313" key="2">
    <source>
        <dbReference type="EMBL" id="PNW80343.1"/>
    </source>
</evidence>
<feature type="compositionally biased region" description="Low complexity" evidence="1">
    <location>
        <begin position="64"/>
        <end position="74"/>
    </location>
</feature>
<dbReference type="EMBL" id="CM008968">
    <property type="protein sequence ID" value="PNW80343.1"/>
    <property type="molecule type" value="Genomic_DNA"/>
</dbReference>
<gene>
    <name evidence="2" type="ORF">CHLRE_07g313450v5</name>
</gene>
<organism evidence="2 3">
    <name type="scientific">Chlamydomonas reinhardtii</name>
    <name type="common">Chlamydomonas smithii</name>
    <dbReference type="NCBI Taxonomy" id="3055"/>
    <lineage>
        <taxon>Eukaryota</taxon>
        <taxon>Viridiplantae</taxon>
        <taxon>Chlorophyta</taxon>
        <taxon>core chlorophytes</taxon>
        <taxon>Chlorophyceae</taxon>
        <taxon>CS clade</taxon>
        <taxon>Chlamydomonadales</taxon>
        <taxon>Chlamydomonadaceae</taxon>
        <taxon>Chlamydomonas</taxon>
    </lineage>
</organism>
<dbReference type="AlphaFoldDB" id="A0A2K3DII2"/>
<dbReference type="STRING" id="3055.A0A2K3DII2"/>
<feature type="compositionally biased region" description="Pro residues" evidence="1">
    <location>
        <begin position="75"/>
        <end position="87"/>
    </location>
</feature>
<keyword evidence="3" id="KW-1185">Reference proteome</keyword>
<dbReference type="Proteomes" id="UP000006906">
    <property type="component" value="Chromosome 7"/>
</dbReference>
<reference evidence="2 3" key="1">
    <citation type="journal article" date="2007" name="Science">
        <title>The Chlamydomonas genome reveals the evolution of key animal and plant functions.</title>
        <authorList>
            <person name="Merchant S.S."/>
            <person name="Prochnik S.E."/>
            <person name="Vallon O."/>
            <person name="Harris E.H."/>
            <person name="Karpowicz S.J."/>
            <person name="Witman G.B."/>
            <person name="Terry A."/>
            <person name="Salamov A."/>
            <person name="Fritz-Laylin L.K."/>
            <person name="Marechal-Drouard L."/>
            <person name="Marshall W.F."/>
            <person name="Qu L.H."/>
            <person name="Nelson D.R."/>
            <person name="Sanderfoot A.A."/>
            <person name="Spalding M.H."/>
            <person name="Kapitonov V.V."/>
            <person name="Ren Q."/>
            <person name="Ferris P."/>
            <person name="Lindquist E."/>
            <person name="Shapiro H."/>
            <person name="Lucas S.M."/>
            <person name="Grimwood J."/>
            <person name="Schmutz J."/>
            <person name="Cardol P."/>
            <person name="Cerutti H."/>
            <person name="Chanfreau G."/>
            <person name="Chen C.L."/>
            <person name="Cognat V."/>
            <person name="Croft M.T."/>
            <person name="Dent R."/>
            <person name="Dutcher S."/>
            <person name="Fernandez E."/>
            <person name="Fukuzawa H."/>
            <person name="Gonzalez-Ballester D."/>
            <person name="Gonzalez-Halphen D."/>
            <person name="Hallmann A."/>
            <person name="Hanikenne M."/>
            <person name="Hippler M."/>
            <person name="Inwood W."/>
            <person name="Jabbari K."/>
            <person name="Kalanon M."/>
            <person name="Kuras R."/>
            <person name="Lefebvre P.A."/>
            <person name="Lemaire S.D."/>
            <person name="Lobanov A.V."/>
            <person name="Lohr M."/>
            <person name="Manuell A."/>
            <person name="Meier I."/>
            <person name="Mets L."/>
            <person name="Mittag M."/>
            <person name="Mittelmeier T."/>
            <person name="Moroney J.V."/>
            <person name="Moseley J."/>
            <person name="Napoli C."/>
            <person name="Nedelcu A.M."/>
            <person name="Niyogi K."/>
            <person name="Novoselov S.V."/>
            <person name="Paulsen I.T."/>
            <person name="Pazour G."/>
            <person name="Purton S."/>
            <person name="Ral J.P."/>
            <person name="Riano-Pachon D.M."/>
            <person name="Riekhof W."/>
            <person name="Rymarquis L."/>
            <person name="Schroda M."/>
            <person name="Stern D."/>
            <person name="Umen J."/>
            <person name="Willows R."/>
            <person name="Wilson N."/>
            <person name="Zimmer S.L."/>
            <person name="Allmer J."/>
            <person name="Balk J."/>
            <person name="Bisova K."/>
            <person name="Chen C.J."/>
            <person name="Elias M."/>
            <person name="Gendler K."/>
            <person name="Hauser C."/>
            <person name="Lamb M.R."/>
            <person name="Ledford H."/>
            <person name="Long J.C."/>
            <person name="Minagawa J."/>
            <person name="Page M.D."/>
            <person name="Pan J."/>
            <person name="Pootakham W."/>
            <person name="Roje S."/>
            <person name="Rose A."/>
            <person name="Stahlberg E."/>
            <person name="Terauchi A.M."/>
            <person name="Yang P."/>
            <person name="Ball S."/>
            <person name="Bowler C."/>
            <person name="Dieckmann C.L."/>
            <person name="Gladyshev V.N."/>
            <person name="Green P."/>
            <person name="Jorgensen R."/>
            <person name="Mayfield S."/>
            <person name="Mueller-Roeber B."/>
            <person name="Rajamani S."/>
            <person name="Sayre R.T."/>
            <person name="Brokstein P."/>
            <person name="Dubchak I."/>
            <person name="Goodstein D."/>
            <person name="Hornick L."/>
            <person name="Huang Y.W."/>
            <person name="Jhaveri J."/>
            <person name="Luo Y."/>
            <person name="Martinez D."/>
            <person name="Ngau W.C."/>
            <person name="Otillar B."/>
            <person name="Poliakov A."/>
            <person name="Porter A."/>
            <person name="Szajkowski L."/>
            <person name="Werner G."/>
            <person name="Zhou K."/>
            <person name="Grigoriev I.V."/>
            <person name="Rokhsar D.S."/>
            <person name="Grossman A.R."/>
        </authorList>
    </citation>
    <scope>NUCLEOTIDE SEQUENCE [LARGE SCALE GENOMIC DNA]</scope>
    <source>
        <strain evidence="3">CC-503</strain>
    </source>
</reference>
<dbReference type="OrthoDB" id="542731at2759"/>
<feature type="region of interest" description="Disordered" evidence="1">
    <location>
        <begin position="268"/>
        <end position="301"/>
    </location>
</feature>
<proteinExistence type="predicted"/>
<evidence type="ECO:0000256" key="1">
    <source>
        <dbReference type="SAM" id="MobiDB-lite"/>
    </source>
</evidence>
<sequence>MALSGWAMQARSSGTSRRHAGLARAPAAERGAVSRPATGSGRSRQRLTAFAAAQGPPPPPSGPTQPGMYYGAAPPSAPPPPPPPPVRQPAYQPAAPYLPPPPGGPGSYGAGYAARAPPAAPPAAPPPPPMAPPPPQSGYGYSYGGGAAGPGMTVSAAETDPAAVLQSVPRVNPDRAAFNNVTLLGTVRSPKRSPQGRSASAVIYVPFAKKSGGTEFVLEAWDGEAAQLLVLDGHTVVVEGRLAADSSLGTKVVAYRLKLVDRTAPPTALRASPRGYGTGASGYGGEGGEGSARSAAGPGSGGPGLDGAALYKLHYDTAVRSCRDMAAHQGLRSVEAVRTALLAHAFATGSPLHWRELAEEAGLGGEEMQDVMYLVTEYKEDMRQAAAAVPPGAESSAPPLPPLTKEGMLRVKPIRDWAKAKPADSTPFYVMTELERKKPDLTELYAVLKMAVVAEATLGSWNPEVEFAGNAARG</sequence>
<feature type="compositionally biased region" description="Pro residues" evidence="1">
    <location>
        <begin position="118"/>
        <end position="136"/>
    </location>
</feature>
<accession>A0A2K3DII2</accession>
<feature type="compositionally biased region" description="Gly residues" evidence="1">
    <location>
        <begin position="276"/>
        <end position="290"/>
    </location>
</feature>
<evidence type="ECO:0000313" key="3">
    <source>
        <dbReference type="Proteomes" id="UP000006906"/>
    </source>
</evidence>
<dbReference type="InParanoid" id="A0A2K3DII2"/>
<name>A0A2K3DII2_CHLRE</name>
<dbReference type="GeneID" id="5726511"/>
<dbReference type="RefSeq" id="XP_042922409.1">
    <property type="nucleotide sequence ID" value="XM_043063841.1"/>
</dbReference>
<dbReference type="ExpressionAtlas" id="A0A2K3DII2">
    <property type="expression patterns" value="baseline"/>
</dbReference>
<feature type="region of interest" description="Disordered" evidence="1">
    <location>
        <begin position="1"/>
        <end position="143"/>
    </location>
</feature>